<accession>L0DBF8</accession>
<feature type="domain" description="NAD-dependent epimerase/dehydratase" evidence="2">
    <location>
        <begin position="3"/>
        <end position="234"/>
    </location>
</feature>
<dbReference type="Proteomes" id="UP000010798">
    <property type="component" value="Chromosome"/>
</dbReference>
<comment type="similarity">
    <text evidence="1">Belongs to the NAD(P)-dependent epimerase/dehydratase family. SDR39U1 subfamily.</text>
</comment>
<proteinExistence type="inferred from homology"/>
<protein>
    <submittedName>
        <fullName evidence="4">TIGR01777 family protein</fullName>
    </submittedName>
</protein>
<dbReference type="Pfam" id="PF08338">
    <property type="entry name" value="DUF1731"/>
    <property type="match status" value="1"/>
</dbReference>
<feature type="domain" description="DUF1731" evidence="3">
    <location>
        <begin position="269"/>
        <end position="313"/>
    </location>
</feature>
<organism evidence="4 5">
    <name type="scientific">Singulisphaera acidiphila (strain ATCC BAA-1392 / DSM 18658 / VKM B-2454 / MOB10)</name>
    <dbReference type="NCBI Taxonomy" id="886293"/>
    <lineage>
        <taxon>Bacteria</taxon>
        <taxon>Pseudomonadati</taxon>
        <taxon>Planctomycetota</taxon>
        <taxon>Planctomycetia</taxon>
        <taxon>Isosphaerales</taxon>
        <taxon>Isosphaeraceae</taxon>
        <taxon>Singulisphaera</taxon>
    </lineage>
</organism>
<dbReference type="STRING" id="886293.Sinac_1602"/>
<evidence type="ECO:0000313" key="5">
    <source>
        <dbReference type="Proteomes" id="UP000010798"/>
    </source>
</evidence>
<sequence>MRVFITGGTGLIGRHLVRRLAERGDQPVILSRHVDQVRRDPSMRVREIVSGDPTTSGAWQSAVDGCDAVVNLAGHNIFEDRWNAQVKRKIRDSRVYGTDNLVAAIARAKTRPKVMVQSSAIGYYGTPAETELTEESPSGSDFMAVVCREWEEAAHHVEASDVRLALIRTGVVLERGAGALGVMTPIFKWLPLGAAPIGNGGSLFKPAQGQQWMSWIHIDDIVGILLLAIDHSQATGPINGTAPNPVRNAEFSKVLAKKVWRPCLPFGPPDSLLRVVYGEVADVITKGQKVLPTRALALGYSFKYPKLDAAMTALFAKPAAAPKPERIPAANSGHSH</sequence>
<dbReference type="EMBL" id="CP003364">
    <property type="protein sequence ID" value="AGA25981.1"/>
    <property type="molecule type" value="Genomic_DNA"/>
</dbReference>
<dbReference type="InterPro" id="IPR001509">
    <property type="entry name" value="Epimerase_deHydtase"/>
</dbReference>
<dbReference type="OrthoDB" id="9801773at2"/>
<dbReference type="SUPFAM" id="SSF51735">
    <property type="entry name" value="NAD(P)-binding Rossmann-fold domains"/>
    <property type="match status" value="1"/>
</dbReference>
<dbReference type="InterPro" id="IPR036291">
    <property type="entry name" value="NAD(P)-bd_dom_sf"/>
</dbReference>
<dbReference type="eggNOG" id="COG1090">
    <property type="taxonomic scope" value="Bacteria"/>
</dbReference>
<dbReference type="RefSeq" id="WP_015245151.1">
    <property type="nucleotide sequence ID" value="NC_019892.1"/>
</dbReference>
<reference evidence="4 5" key="1">
    <citation type="submission" date="2012-02" db="EMBL/GenBank/DDBJ databases">
        <title>Complete sequence of chromosome of Singulisphaera acidiphila DSM 18658.</title>
        <authorList>
            <consortium name="US DOE Joint Genome Institute (JGI-PGF)"/>
            <person name="Lucas S."/>
            <person name="Copeland A."/>
            <person name="Lapidus A."/>
            <person name="Glavina del Rio T."/>
            <person name="Dalin E."/>
            <person name="Tice H."/>
            <person name="Bruce D."/>
            <person name="Goodwin L."/>
            <person name="Pitluck S."/>
            <person name="Peters L."/>
            <person name="Ovchinnikova G."/>
            <person name="Chertkov O."/>
            <person name="Kyrpides N."/>
            <person name="Mavromatis K."/>
            <person name="Ivanova N."/>
            <person name="Brettin T."/>
            <person name="Detter J.C."/>
            <person name="Han C."/>
            <person name="Larimer F."/>
            <person name="Land M."/>
            <person name="Hauser L."/>
            <person name="Markowitz V."/>
            <person name="Cheng J.-F."/>
            <person name="Hugenholtz P."/>
            <person name="Woyke T."/>
            <person name="Wu D."/>
            <person name="Tindall B."/>
            <person name="Pomrenke H."/>
            <person name="Brambilla E."/>
            <person name="Klenk H.-P."/>
            <person name="Eisen J.A."/>
        </authorList>
    </citation>
    <scope>NUCLEOTIDE SEQUENCE [LARGE SCALE GENOMIC DNA]</scope>
    <source>
        <strain evidence="5">ATCC BAA-1392 / DSM 18658 / VKM B-2454 / MOB10</strain>
    </source>
</reference>
<dbReference type="PANTHER" id="PTHR11092">
    <property type="entry name" value="SUGAR NUCLEOTIDE EPIMERASE RELATED"/>
    <property type="match status" value="1"/>
</dbReference>
<dbReference type="AlphaFoldDB" id="L0DBF8"/>
<dbReference type="HOGENOM" id="CLU_047373_1_0_0"/>
<dbReference type="InterPro" id="IPR010099">
    <property type="entry name" value="SDR39U1"/>
</dbReference>
<evidence type="ECO:0000259" key="2">
    <source>
        <dbReference type="Pfam" id="PF01370"/>
    </source>
</evidence>
<evidence type="ECO:0000313" key="4">
    <source>
        <dbReference type="EMBL" id="AGA25981.1"/>
    </source>
</evidence>
<dbReference type="NCBIfam" id="TIGR01777">
    <property type="entry name" value="yfcH"/>
    <property type="match status" value="1"/>
</dbReference>
<evidence type="ECO:0000259" key="3">
    <source>
        <dbReference type="Pfam" id="PF08338"/>
    </source>
</evidence>
<dbReference type="KEGG" id="saci:Sinac_1602"/>
<evidence type="ECO:0000256" key="1">
    <source>
        <dbReference type="ARBA" id="ARBA00009353"/>
    </source>
</evidence>
<dbReference type="InterPro" id="IPR013549">
    <property type="entry name" value="DUF1731"/>
</dbReference>
<dbReference type="PANTHER" id="PTHR11092:SF0">
    <property type="entry name" value="EPIMERASE FAMILY PROTEIN SDR39U1"/>
    <property type="match status" value="1"/>
</dbReference>
<keyword evidence="5" id="KW-1185">Reference proteome</keyword>
<name>L0DBF8_SINAD</name>
<dbReference type="Gene3D" id="3.40.50.720">
    <property type="entry name" value="NAD(P)-binding Rossmann-like Domain"/>
    <property type="match status" value="1"/>
</dbReference>
<gene>
    <name evidence="4" type="ordered locus">Sinac_1602</name>
</gene>
<dbReference type="Pfam" id="PF01370">
    <property type="entry name" value="Epimerase"/>
    <property type="match status" value="1"/>
</dbReference>